<feature type="compositionally biased region" description="Basic and acidic residues" evidence="1">
    <location>
        <begin position="74"/>
        <end position="86"/>
    </location>
</feature>
<dbReference type="Proteomes" id="UP000801492">
    <property type="component" value="Unassembled WGS sequence"/>
</dbReference>
<feature type="compositionally biased region" description="Polar residues" evidence="1">
    <location>
        <begin position="91"/>
        <end position="104"/>
    </location>
</feature>
<dbReference type="AlphaFoldDB" id="A0A8K0G619"/>
<dbReference type="EMBL" id="VTPC01084572">
    <property type="protein sequence ID" value="KAF2887221.1"/>
    <property type="molecule type" value="Genomic_DNA"/>
</dbReference>
<evidence type="ECO:0000313" key="3">
    <source>
        <dbReference type="Proteomes" id="UP000801492"/>
    </source>
</evidence>
<evidence type="ECO:0000256" key="1">
    <source>
        <dbReference type="SAM" id="MobiDB-lite"/>
    </source>
</evidence>
<protein>
    <submittedName>
        <fullName evidence="2">Uncharacterized protein</fullName>
    </submittedName>
</protein>
<organism evidence="2 3">
    <name type="scientific">Ignelater luminosus</name>
    <name type="common">Cucubano</name>
    <name type="synonym">Pyrophorus luminosus</name>
    <dbReference type="NCBI Taxonomy" id="2038154"/>
    <lineage>
        <taxon>Eukaryota</taxon>
        <taxon>Metazoa</taxon>
        <taxon>Ecdysozoa</taxon>
        <taxon>Arthropoda</taxon>
        <taxon>Hexapoda</taxon>
        <taxon>Insecta</taxon>
        <taxon>Pterygota</taxon>
        <taxon>Neoptera</taxon>
        <taxon>Endopterygota</taxon>
        <taxon>Coleoptera</taxon>
        <taxon>Polyphaga</taxon>
        <taxon>Elateriformia</taxon>
        <taxon>Elateroidea</taxon>
        <taxon>Elateridae</taxon>
        <taxon>Agrypninae</taxon>
        <taxon>Pyrophorini</taxon>
        <taxon>Ignelater</taxon>
    </lineage>
</organism>
<comment type="caution">
    <text evidence="2">The sequence shown here is derived from an EMBL/GenBank/DDBJ whole genome shotgun (WGS) entry which is preliminary data.</text>
</comment>
<gene>
    <name evidence="2" type="ORF">ILUMI_18952</name>
</gene>
<feature type="region of interest" description="Disordered" evidence="1">
    <location>
        <begin position="1"/>
        <end position="20"/>
    </location>
</feature>
<accession>A0A8K0G619</accession>
<keyword evidence="3" id="KW-1185">Reference proteome</keyword>
<feature type="region of interest" description="Disordered" evidence="1">
    <location>
        <begin position="74"/>
        <end position="110"/>
    </location>
</feature>
<feature type="compositionally biased region" description="Polar residues" evidence="1">
    <location>
        <begin position="7"/>
        <end position="20"/>
    </location>
</feature>
<reference evidence="2" key="1">
    <citation type="submission" date="2019-08" db="EMBL/GenBank/DDBJ databases">
        <title>The genome of the North American firefly Photinus pyralis.</title>
        <authorList>
            <consortium name="Photinus pyralis genome working group"/>
            <person name="Fallon T.R."/>
            <person name="Sander Lower S.E."/>
            <person name="Weng J.-K."/>
        </authorList>
    </citation>
    <scope>NUCLEOTIDE SEQUENCE</scope>
    <source>
        <strain evidence="2">TRF0915ILg1</strain>
        <tissue evidence="2">Whole body</tissue>
    </source>
</reference>
<sequence>MGRDNKGANQQEYTEISSSADDVALLIRGRNDERLRMRANIALQRLNNWLERHKLELAPQKTEAVLLLGRNSIKDRRGQSDDHGDPKIPGSTLNGQGTLKNHGQSGEDRE</sequence>
<evidence type="ECO:0000313" key="2">
    <source>
        <dbReference type="EMBL" id="KAF2887221.1"/>
    </source>
</evidence>
<proteinExistence type="predicted"/>
<dbReference type="OrthoDB" id="6783118at2759"/>
<name>A0A8K0G619_IGNLU</name>